<evidence type="ECO:0000313" key="2">
    <source>
        <dbReference type="Proteomes" id="UP001310594"/>
    </source>
</evidence>
<evidence type="ECO:0000313" key="1">
    <source>
        <dbReference type="EMBL" id="KAK5703151.1"/>
    </source>
</evidence>
<sequence>MGEAHAQISSDDDIEIAESLTDVHAHKTVADAKETGLTAPTYNDDSARHATTVESCPYFLRLYEALRRYTEASGLHNVEQPVPIDEVVNKLKFRERQVVQEVSNGMPDPLSCQVKKAMSSLREVSSVLAVDELAELIDAEEQPSCFQAFIRVLSTFRGSNILVVGNYADSRITDTTMDNVLVIPGPAVLQKRSISRSEHFYPALNAFCVLVTDVRRYHANNLDSFGAHESIWSTSLASGLEGAPRYPLADWHTFTSTNPLINDVIVLPGNHNGRISSGWRGSPHGPPVPAELPPTFTKFFGNQGDKNSTVSTPTVRGYVDVDYQCRFGRVLWAGIAHAEGHKVISFARQKLFNAATTADILSKSEKVEQEAVALLSTLINLEPGSETSAGHNFAQKQVDQHMRVALKVVPEMWILDTTRWPEPILAQAAIEVAKQKVKLHPDGDTAYNVALGKVESLFRRNVIEQRDIAGRFGRVTLMAAQLCLDEWFTLTDLFECLLGKQSPLWVKRLPQELQRAQFNWNHFTSVPTEYVHHATDDKKWQYLFRNRQAIQGWKGMSKFDCYLLGYLGDIEKDFEFKKLCIVAVSFKHTNGSFGPAKSLDAKQRHFTWTHCSEQSDALRRYSLETTKIQSKEARPGVKRKVARDSYRDRFTFIGRAFGDNPVLCVSMDLGREPGEDGSVQFGYHPNDTDRCGFEGDMYCVDLHGLDKGLYPCVGNSVEALSGLMQHFEDLDRVEHEIMYSQFKWRNGTEEEDNGSE</sequence>
<protein>
    <submittedName>
        <fullName evidence="1">Uncharacterized protein</fullName>
    </submittedName>
</protein>
<name>A0AAN7W9S4_9PEZI</name>
<proteinExistence type="predicted"/>
<organism evidence="1 2">
    <name type="scientific">Elasticomyces elasticus</name>
    <dbReference type="NCBI Taxonomy" id="574655"/>
    <lineage>
        <taxon>Eukaryota</taxon>
        <taxon>Fungi</taxon>
        <taxon>Dikarya</taxon>
        <taxon>Ascomycota</taxon>
        <taxon>Pezizomycotina</taxon>
        <taxon>Dothideomycetes</taxon>
        <taxon>Dothideomycetidae</taxon>
        <taxon>Mycosphaerellales</taxon>
        <taxon>Teratosphaeriaceae</taxon>
        <taxon>Elasticomyces</taxon>
    </lineage>
</organism>
<dbReference type="AlphaFoldDB" id="A0AAN7W9S4"/>
<dbReference type="EMBL" id="JAVRQU010000005">
    <property type="protein sequence ID" value="KAK5703151.1"/>
    <property type="molecule type" value="Genomic_DNA"/>
</dbReference>
<accession>A0AAN7W9S4</accession>
<reference evidence="1" key="1">
    <citation type="submission" date="2023-08" db="EMBL/GenBank/DDBJ databases">
        <title>Black Yeasts Isolated from many extreme environments.</title>
        <authorList>
            <person name="Coleine C."/>
            <person name="Stajich J.E."/>
            <person name="Selbmann L."/>
        </authorList>
    </citation>
    <scope>NUCLEOTIDE SEQUENCE</scope>
    <source>
        <strain evidence="1">CCFEE 5810</strain>
    </source>
</reference>
<comment type="caution">
    <text evidence="1">The sequence shown here is derived from an EMBL/GenBank/DDBJ whole genome shotgun (WGS) entry which is preliminary data.</text>
</comment>
<dbReference type="PANTHER" id="PTHR33266">
    <property type="entry name" value="CHROMOSOME 15, WHOLE GENOME SHOTGUN SEQUENCE"/>
    <property type="match status" value="1"/>
</dbReference>
<dbReference type="PANTHER" id="PTHR33266:SF1">
    <property type="entry name" value="F-BOX DOMAIN-CONTAINING PROTEIN"/>
    <property type="match status" value="1"/>
</dbReference>
<gene>
    <name evidence="1" type="ORF">LTR97_004100</name>
</gene>
<dbReference type="Proteomes" id="UP001310594">
    <property type="component" value="Unassembled WGS sequence"/>
</dbReference>